<feature type="non-terminal residue" evidence="11">
    <location>
        <position position="1"/>
    </location>
</feature>
<evidence type="ECO:0000259" key="10">
    <source>
        <dbReference type="PROSITE" id="PS51843"/>
    </source>
</evidence>
<organism evidence="11 13">
    <name type="scientific">Pristionchus entomophagus</name>
    <dbReference type="NCBI Taxonomy" id="358040"/>
    <lineage>
        <taxon>Eukaryota</taxon>
        <taxon>Metazoa</taxon>
        <taxon>Ecdysozoa</taxon>
        <taxon>Nematoda</taxon>
        <taxon>Chromadorea</taxon>
        <taxon>Rhabditida</taxon>
        <taxon>Rhabditina</taxon>
        <taxon>Diplogasteromorpha</taxon>
        <taxon>Diplogasteroidea</taxon>
        <taxon>Neodiplogasteridae</taxon>
        <taxon>Pristionchus</taxon>
    </lineage>
</organism>
<accession>A0AAV5TGA1</accession>
<dbReference type="Proteomes" id="UP001432027">
    <property type="component" value="Unassembled WGS sequence"/>
</dbReference>
<evidence type="ECO:0000313" key="11">
    <source>
        <dbReference type="EMBL" id="GMS91821.1"/>
    </source>
</evidence>
<dbReference type="GO" id="GO:0043565">
    <property type="term" value="F:sequence-specific DNA binding"/>
    <property type="evidence" value="ECO:0007669"/>
    <property type="project" value="InterPro"/>
</dbReference>
<dbReference type="PROSITE" id="PS51030">
    <property type="entry name" value="NUCLEAR_REC_DBD_2"/>
    <property type="match status" value="1"/>
</dbReference>
<evidence type="ECO:0000256" key="3">
    <source>
        <dbReference type="ARBA" id="ARBA00022833"/>
    </source>
</evidence>
<evidence type="ECO:0000256" key="6">
    <source>
        <dbReference type="ARBA" id="ARBA00023163"/>
    </source>
</evidence>
<evidence type="ECO:0008006" key="14">
    <source>
        <dbReference type="Google" id="ProtNLM"/>
    </source>
</evidence>
<evidence type="ECO:0000313" key="12">
    <source>
        <dbReference type="EMBL" id="GMT08218.1"/>
    </source>
</evidence>
<keyword evidence="5" id="KW-0238">DNA-binding</keyword>
<evidence type="ECO:0000256" key="5">
    <source>
        <dbReference type="ARBA" id="ARBA00023125"/>
    </source>
</evidence>
<dbReference type="PANTHER" id="PTHR46011:SF6">
    <property type="entry name" value="HIGH ZINC ACTIVATED NUCLEAR RECEPTOR PROTEIN"/>
    <property type="match status" value="1"/>
</dbReference>
<dbReference type="EMBL" id="BTSX01000038">
    <property type="protein sequence ID" value="GMT08218.1"/>
    <property type="molecule type" value="Genomic_DNA"/>
</dbReference>
<dbReference type="InterPro" id="IPR013088">
    <property type="entry name" value="Znf_NHR/GATA"/>
</dbReference>
<feature type="domain" description="NR LBD" evidence="10">
    <location>
        <begin position="107"/>
        <end position="350"/>
    </location>
</feature>
<keyword evidence="3" id="KW-0862">Zinc</keyword>
<keyword evidence="6" id="KW-0804">Transcription</keyword>
<evidence type="ECO:0000256" key="2">
    <source>
        <dbReference type="ARBA" id="ARBA00022771"/>
    </source>
</evidence>
<dbReference type="SUPFAM" id="SSF57716">
    <property type="entry name" value="Glucocorticoid receptor-like (DNA-binding domain)"/>
    <property type="match status" value="1"/>
</dbReference>
<keyword evidence="8" id="KW-0539">Nucleus</keyword>
<dbReference type="SMART" id="SM00399">
    <property type="entry name" value="ZnF_C4"/>
    <property type="match status" value="1"/>
</dbReference>
<protein>
    <recommendedName>
        <fullName evidence="14">Nuclear receptor</fullName>
    </recommendedName>
</protein>
<dbReference type="SMART" id="SM00430">
    <property type="entry name" value="HOLI"/>
    <property type="match status" value="1"/>
</dbReference>
<keyword evidence="1" id="KW-0479">Metal-binding</keyword>
<dbReference type="GO" id="GO:0003700">
    <property type="term" value="F:DNA-binding transcription factor activity"/>
    <property type="evidence" value="ECO:0007669"/>
    <property type="project" value="InterPro"/>
</dbReference>
<dbReference type="InterPro" id="IPR000536">
    <property type="entry name" value="Nucl_hrmn_rcpt_lig-bd"/>
</dbReference>
<dbReference type="GO" id="GO:0005634">
    <property type="term" value="C:nucleus"/>
    <property type="evidence" value="ECO:0007669"/>
    <property type="project" value="TreeGrafter"/>
</dbReference>
<dbReference type="Gene3D" id="1.10.565.10">
    <property type="entry name" value="Retinoid X Receptor"/>
    <property type="match status" value="1"/>
</dbReference>
<feature type="domain" description="Nuclear receptor" evidence="9">
    <location>
        <begin position="4"/>
        <end position="80"/>
    </location>
</feature>
<comment type="caution">
    <text evidence="11">The sequence shown here is derived from an EMBL/GenBank/DDBJ whole genome shotgun (WGS) entry which is preliminary data.</text>
</comment>
<name>A0AAV5TGA1_9BILA</name>
<keyword evidence="2" id="KW-0863">Zinc-finger</keyword>
<dbReference type="Pfam" id="PF00105">
    <property type="entry name" value="zf-C4"/>
    <property type="match status" value="1"/>
</dbReference>
<proteinExistence type="predicted"/>
<keyword evidence="13" id="KW-1185">Reference proteome</keyword>
<evidence type="ECO:0000313" key="13">
    <source>
        <dbReference type="Proteomes" id="UP001432027"/>
    </source>
</evidence>
<evidence type="ECO:0000256" key="1">
    <source>
        <dbReference type="ARBA" id="ARBA00022723"/>
    </source>
</evidence>
<dbReference type="InterPro" id="IPR035500">
    <property type="entry name" value="NHR-like_dom_sf"/>
</dbReference>
<dbReference type="Gene3D" id="3.30.50.10">
    <property type="entry name" value="Erythroid Transcription Factor GATA-1, subunit A"/>
    <property type="match status" value="1"/>
</dbReference>
<dbReference type="GO" id="GO:0008270">
    <property type="term" value="F:zinc ion binding"/>
    <property type="evidence" value="ECO:0007669"/>
    <property type="project" value="UniProtKB-KW"/>
</dbReference>
<reference evidence="11" key="1">
    <citation type="submission" date="2023-10" db="EMBL/GenBank/DDBJ databases">
        <title>Genome assembly of Pristionchus species.</title>
        <authorList>
            <person name="Yoshida K."/>
            <person name="Sommer R.J."/>
        </authorList>
    </citation>
    <scope>NUCLEOTIDE SEQUENCE</scope>
    <source>
        <strain evidence="11">RS0144</strain>
    </source>
</reference>
<keyword evidence="7" id="KW-0675">Receptor</keyword>
<dbReference type="Pfam" id="PF00104">
    <property type="entry name" value="Hormone_recep"/>
    <property type="match status" value="1"/>
</dbReference>
<dbReference type="PROSITE" id="PS51843">
    <property type="entry name" value="NR_LBD"/>
    <property type="match status" value="1"/>
</dbReference>
<sequence length="350" mass="41296">CSNTRQCLVCATITTSGHLGMDICRSCSVFFKRAKISGRRYPCRRGDRQCHNFNDGKLTCRGCRFAKCVAIGMQYDGPLRARRKPASILQRTMAESKAFIKIRREQELKVILRHGGHARYSHTKQELYYAHWDTSQEIYRIFITEGYTFFKKAFPAFAELHVREQESIFKDYIAKMSMIEGYYRTSQIFGEVKKYVMCSVLTFQDRDLPIEWEYEDMEQNENASFLISSARTQIEEQDAVFLPMFNKCMLTEREFQVLVVLAMSEQDIPCGISEQAQEMIDRYRHEALEDLQLYYRDELGLRDFSTRLGNLMSLNHVLQECKSRFKIFFRFYATLFDVFITDKFIKDFLL</sequence>
<dbReference type="EMBL" id="BTSX01000004">
    <property type="protein sequence ID" value="GMS91821.1"/>
    <property type="molecule type" value="Genomic_DNA"/>
</dbReference>
<dbReference type="AlphaFoldDB" id="A0AAV5TGA1"/>
<evidence type="ECO:0000256" key="7">
    <source>
        <dbReference type="ARBA" id="ARBA00023170"/>
    </source>
</evidence>
<evidence type="ECO:0000259" key="9">
    <source>
        <dbReference type="PROSITE" id="PS51030"/>
    </source>
</evidence>
<dbReference type="PRINTS" id="PR00047">
    <property type="entry name" value="STROIDFINGER"/>
</dbReference>
<dbReference type="SUPFAM" id="SSF48508">
    <property type="entry name" value="Nuclear receptor ligand-binding domain"/>
    <property type="match status" value="1"/>
</dbReference>
<keyword evidence="4" id="KW-0805">Transcription regulation</keyword>
<dbReference type="InterPro" id="IPR001628">
    <property type="entry name" value="Znf_hrmn_rcpt"/>
</dbReference>
<evidence type="ECO:0000256" key="4">
    <source>
        <dbReference type="ARBA" id="ARBA00023015"/>
    </source>
</evidence>
<gene>
    <name evidence="11" type="ORF">PENTCL1PPCAC_13996</name>
    <name evidence="12" type="ORF">PENTCL1PPCAC_30392</name>
</gene>
<dbReference type="PANTHER" id="PTHR46011">
    <property type="entry name" value="NUCLEAR HORMONE RECEPTOR FAMILY MEMBER NHR-86-RELATED"/>
    <property type="match status" value="1"/>
</dbReference>
<evidence type="ECO:0000256" key="8">
    <source>
        <dbReference type="ARBA" id="ARBA00023242"/>
    </source>
</evidence>